<evidence type="ECO:0000256" key="18">
    <source>
        <dbReference type="SAM" id="Phobius"/>
    </source>
</evidence>
<proteinExistence type="inferred from homology"/>
<keyword evidence="5" id="KW-0444">Lipid biosynthesis</keyword>
<dbReference type="Proteomes" id="UP001214628">
    <property type="component" value="Chromosome 4"/>
</dbReference>
<dbReference type="GO" id="GO:0005506">
    <property type="term" value="F:iron ion binding"/>
    <property type="evidence" value="ECO:0007669"/>
    <property type="project" value="TreeGrafter"/>
</dbReference>
<dbReference type="SMART" id="SM01117">
    <property type="entry name" value="Cyt-b5"/>
    <property type="match status" value="1"/>
</dbReference>
<dbReference type="GO" id="GO:0020037">
    <property type="term" value="F:heme binding"/>
    <property type="evidence" value="ECO:0007669"/>
    <property type="project" value="InterPro"/>
</dbReference>
<dbReference type="InterPro" id="IPR001199">
    <property type="entry name" value="Cyt_B5-like_heme/steroid-bd"/>
</dbReference>
<gene>
    <name evidence="20" type="primary">OLE1</name>
    <name evidence="20" type="ORF">MPSI1_002996</name>
</gene>
<keyword evidence="12 20" id="KW-0560">Oxidoreductase</keyword>
<dbReference type="GO" id="GO:0006636">
    <property type="term" value="P:unsaturated fatty acid biosynthetic process"/>
    <property type="evidence" value="ECO:0007669"/>
    <property type="project" value="TreeGrafter"/>
</dbReference>
<keyword evidence="13" id="KW-0408">Iron</keyword>
<dbReference type="PRINTS" id="PR00075">
    <property type="entry name" value="FACDDSATRASE"/>
</dbReference>
<dbReference type="CDD" id="cd03505">
    <property type="entry name" value="Delta9-FADS-like"/>
    <property type="match status" value="1"/>
</dbReference>
<keyword evidence="11 18" id="KW-1133">Transmembrane helix</keyword>
<evidence type="ECO:0000256" key="1">
    <source>
        <dbReference type="ARBA" id="ARBA00004141"/>
    </source>
</evidence>
<feature type="transmembrane region" description="Helical" evidence="18">
    <location>
        <begin position="95"/>
        <end position="115"/>
    </location>
</feature>
<keyword evidence="4" id="KW-0813">Transport</keyword>
<keyword evidence="15 18" id="KW-0472">Membrane</keyword>
<dbReference type="AlphaFoldDB" id="A0AAF0FD59"/>
<protein>
    <recommendedName>
        <fullName evidence="3">stearoyl-CoA 9-desaturase</fullName>
        <ecNumber evidence="3">1.14.19.1</ecNumber>
    </recommendedName>
</protein>
<reference evidence="20" key="1">
    <citation type="submission" date="2023-02" db="EMBL/GenBank/DDBJ databases">
        <title>Mating type loci evolution in Malassezia.</title>
        <authorList>
            <person name="Coelho M.A."/>
        </authorList>
    </citation>
    <scope>NUCLEOTIDE SEQUENCE</scope>
    <source>
        <strain evidence="20">CBS 14136</strain>
    </source>
</reference>
<keyword evidence="8" id="KW-0479">Metal-binding</keyword>
<keyword evidence="16" id="KW-0275">Fatty acid biosynthesis</keyword>
<feature type="transmembrane region" description="Helical" evidence="18">
    <location>
        <begin position="175"/>
        <end position="196"/>
    </location>
</feature>
<dbReference type="FunFam" id="3.10.120.10:FF:000004">
    <property type="entry name" value="Acyl-CoA desaturase"/>
    <property type="match status" value="1"/>
</dbReference>
<evidence type="ECO:0000256" key="3">
    <source>
        <dbReference type="ARBA" id="ARBA00012620"/>
    </source>
</evidence>
<dbReference type="EC" id="1.14.19.1" evidence="3"/>
<keyword evidence="6" id="KW-0349">Heme</keyword>
<dbReference type="InterPro" id="IPR036400">
    <property type="entry name" value="Cyt_B5-like_heme/steroid_sf"/>
</dbReference>
<evidence type="ECO:0000256" key="2">
    <source>
        <dbReference type="ARBA" id="ARBA00009295"/>
    </source>
</evidence>
<evidence type="ECO:0000256" key="10">
    <source>
        <dbReference type="ARBA" id="ARBA00022982"/>
    </source>
</evidence>
<evidence type="ECO:0000313" key="20">
    <source>
        <dbReference type="EMBL" id="WFD44329.1"/>
    </source>
</evidence>
<dbReference type="Pfam" id="PF00487">
    <property type="entry name" value="FA_desaturase"/>
    <property type="match status" value="1"/>
</dbReference>
<keyword evidence="10" id="KW-0249">Electron transport</keyword>
<evidence type="ECO:0000256" key="14">
    <source>
        <dbReference type="ARBA" id="ARBA00023098"/>
    </source>
</evidence>
<keyword evidence="7 18" id="KW-0812">Transmembrane</keyword>
<sequence length="518" mass="58530">MSSKEKSGSYVETILAREKPLPPVQWKNILSEIQWISFLALTIPPMLAVYGLATVPLRASTFIWAVTYYFMTGLGITAGYHRLWSHRSYTASTPLQYFLMCMGSGAVQGSILWWARGHRSHHRYTDTDLDPYGAHTGLVWAHMGWMVVKPRRKPGPVDTADLRKNKVVEFQKRHYIPMILFWGLVFPTVVAGLGWGDWVGGFFFAGIARLLFVHHSTFCINSLAHYLGEATFDAKHSPRDNLITALATIGEGYHNFHHEFPMDFRNAIQWYQYDPTKWFIKSMKLLGLATNLKSFPDNEVKKGKITMQLQRLKKSEDTLKFAKPVDELPVLSWDDFVEESKSRQLVVIHGFIHDVSEFINEHPGGRSLIASRIGRDATVAFEGGVYEHSNAAHNLLSMMRVGVLSGGYEPAKVWPRKEYVPNSSSASETPGATDANTSSESELPESMTNLVRRVPHMSDRLNGGINEKPFKLGADQEQKSVCKDALEYVTPGEAYHIETRRDLGSNVKMKNTKFGRLF</sequence>
<evidence type="ECO:0000256" key="16">
    <source>
        <dbReference type="ARBA" id="ARBA00023160"/>
    </source>
</evidence>
<dbReference type="EMBL" id="CP118378">
    <property type="protein sequence ID" value="WFD44329.1"/>
    <property type="molecule type" value="Genomic_DNA"/>
</dbReference>
<name>A0AAF0FD59_9BASI</name>
<accession>A0AAF0FD59</accession>
<evidence type="ECO:0000256" key="8">
    <source>
        <dbReference type="ARBA" id="ARBA00022723"/>
    </source>
</evidence>
<feature type="domain" description="Cytochrome b5 heme-binding" evidence="19">
    <location>
        <begin position="346"/>
        <end position="405"/>
    </location>
</feature>
<dbReference type="InterPro" id="IPR015876">
    <property type="entry name" value="Acyl-CoA_DS"/>
</dbReference>
<dbReference type="SUPFAM" id="SSF55856">
    <property type="entry name" value="Cytochrome b5-like heme/steroid binding domain"/>
    <property type="match status" value="1"/>
</dbReference>
<keyword evidence="9" id="KW-0276">Fatty acid metabolism</keyword>
<feature type="region of interest" description="Disordered" evidence="17">
    <location>
        <begin position="419"/>
        <end position="446"/>
    </location>
</feature>
<evidence type="ECO:0000256" key="5">
    <source>
        <dbReference type="ARBA" id="ARBA00022516"/>
    </source>
</evidence>
<evidence type="ECO:0000256" key="7">
    <source>
        <dbReference type="ARBA" id="ARBA00022692"/>
    </source>
</evidence>
<evidence type="ECO:0000256" key="11">
    <source>
        <dbReference type="ARBA" id="ARBA00022989"/>
    </source>
</evidence>
<dbReference type="PROSITE" id="PS00191">
    <property type="entry name" value="CYTOCHROME_B5_1"/>
    <property type="match status" value="1"/>
</dbReference>
<comment type="similarity">
    <text evidence="2">Belongs to the fatty acid desaturase type 1 family.</text>
</comment>
<evidence type="ECO:0000256" key="15">
    <source>
        <dbReference type="ARBA" id="ARBA00023136"/>
    </source>
</evidence>
<comment type="subcellular location">
    <subcellularLocation>
        <location evidence="1">Membrane</location>
        <topology evidence="1">Multi-pass membrane protein</topology>
    </subcellularLocation>
</comment>
<feature type="transmembrane region" description="Helical" evidence="18">
    <location>
        <begin position="62"/>
        <end position="83"/>
    </location>
</feature>
<keyword evidence="21" id="KW-1185">Reference proteome</keyword>
<dbReference type="InterPro" id="IPR018506">
    <property type="entry name" value="Cyt_B5_heme-BS"/>
</dbReference>
<dbReference type="PANTHER" id="PTHR11351:SF31">
    <property type="entry name" value="DESATURASE 1, ISOFORM A-RELATED"/>
    <property type="match status" value="1"/>
</dbReference>
<evidence type="ECO:0000256" key="12">
    <source>
        <dbReference type="ARBA" id="ARBA00023002"/>
    </source>
</evidence>
<evidence type="ECO:0000256" key="13">
    <source>
        <dbReference type="ARBA" id="ARBA00023004"/>
    </source>
</evidence>
<dbReference type="PANTHER" id="PTHR11351">
    <property type="entry name" value="ACYL-COA DESATURASE"/>
    <property type="match status" value="1"/>
</dbReference>
<dbReference type="InterPro" id="IPR005804">
    <property type="entry name" value="FA_desaturase_dom"/>
</dbReference>
<evidence type="ECO:0000256" key="4">
    <source>
        <dbReference type="ARBA" id="ARBA00022448"/>
    </source>
</evidence>
<dbReference type="PROSITE" id="PS50255">
    <property type="entry name" value="CYTOCHROME_B5_2"/>
    <property type="match status" value="1"/>
</dbReference>
<feature type="compositionally biased region" description="Polar residues" evidence="17">
    <location>
        <begin position="421"/>
        <end position="446"/>
    </location>
</feature>
<feature type="transmembrane region" description="Helical" evidence="18">
    <location>
        <begin position="33"/>
        <end position="55"/>
    </location>
</feature>
<dbReference type="GO" id="GO:0004768">
    <property type="term" value="F:stearoyl-CoA 9-desaturase activity"/>
    <property type="evidence" value="ECO:0007669"/>
    <property type="project" value="UniProtKB-EC"/>
</dbReference>
<dbReference type="GO" id="GO:0005789">
    <property type="term" value="C:endoplasmic reticulum membrane"/>
    <property type="evidence" value="ECO:0007669"/>
    <property type="project" value="TreeGrafter"/>
</dbReference>
<evidence type="ECO:0000256" key="6">
    <source>
        <dbReference type="ARBA" id="ARBA00022617"/>
    </source>
</evidence>
<dbReference type="Pfam" id="PF00173">
    <property type="entry name" value="Cyt-b5"/>
    <property type="match status" value="1"/>
</dbReference>
<keyword evidence="14" id="KW-0443">Lipid metabolism</keyword>
<organism evidence="20 21">
    <name type="scientific">Malassezia psittaci</name>
    <dbReference type="NCBI Taxonomy" id="1821823"/>
    <lineage>
        <taxon>Eukaryota</taxon>
        <taxon>Fungi</taxon>
        <taxon>Dikarya</taxon>
        <taxon>Basidiomycota</taxon>
        <taxon>Ustilaginomycotina</taxon>
        <taxon>Malasseziomycetes</taxon>
        <taxon>Malasseziales</taxon>
        <taxon>Malasseziaceae</taxon>
        <taxon>Malassezia</taxon>
    </lineage>
</organism>
<dbReference type="Gene3D" id="3.10.120.10">
    <property type="entry name" value="Cytochrome b5-like heme/steroid binding domain"/>
    <property type="match status" value="1"/>
</dbReference>
<evidence type="ECO:0000256" key="17">
    <source>
        <dbReference type="SAM" id="MobiDB-lite"/>
    </source>
</evidence>
<evidence type="ECO:0000313" key="21">
    <source>
        <dbReference type="Proteomes" id="UP001214628"/>
    </source>
</evidence>
<evidence type="ECO:0000256" key="9">
    <source>
        <dbReference type="ARBA" id="ARBA00022832"/>
    </source>
</evidence>
<evidence type="ECO:0000259" key="19">
    <source>
        <dbReference type="PROSITE" id="PS50255"/>
    </source>
</evidence>